<dbReference type="InterPro" id="IPR018247">
    <property type="entry name" value="EF_Hand_1_Ca_BS"/>
</dbReference>
<organism evidence="1">
    <name type="scientific">hydrothermal vent metagenome</name>
    <dbReference type="NCBI Taxonomy" id="652676"/>
    <lineage>
        <taxon>unclassified sequences</taxon>
        <taxon>metagenomes</taxon>
        <taxon>ecological metagenomes</taxon>
    </lineage>
</organism>
<dbReference type="SUPFAM" id="SSF63446">
    <property type="entry name" value="Type I dockerin domain"/>
    <property type="match status" value="1"/>
</dbReference>
<protein>
    <recommendedName>
        <fullName evidence="2">Dockerin domain-containing protein</fullName>
    </recommendedName>
</protein>
<dbReference type="GO" id="GO:0000272">
    <property type="term" value="P:polysaccharide catabolic process"/>
    <property type="evidence" value="ECO:0007669"/>
    <property type="project" value="InterPro"/>
</dbReference>
<proteinExistence type="predicted"/>
<name>A0A3B1E7H1_9ZZZZ</name>
<evidence type="ECO:0008006" key="2">
    <source>
        <dbReference type="Google" id="ProtNLM"/>
    </source>
</evidence>
<dbReference type="InterPro" id="IPR036439">
    <property type="entry name" value="Dockerin_dom_sf"/>
</dbReference>
<dbReference type="PROSITE" id="PS00018">
    <property type="entry name" value="EF_HAND_1"/>
    <property type="match status" value="2"/>
</dbReference>
<dbReference type="NCBIfam" id="NF041540">
    <property type="entry name" value="dockerin_GC"/>
    <property type="match status" value="1"/>
</dbReference>
<gene>
    <name evidence="1" type="ORF">MNBD_PLANCTO03-1761</name>
</gene>
<dbReference type="EMBL" id="UOGK01000271">
    <property type="protein sequence ID" value="VAX39637.1"/>
    <property type="molecule type" value="Genomic_DNA"/>
</dbReference>
<reference evidence="1" key="1">
    <citation type="submission" date="2018-06" db="EMBL/GenBank/DDBJ databases">
        <authorList>
            <person name="Zhirakovskaya E."/>
        </authorList>
    </citation>
    <scope>NUCLEOTIDE SEQUENCE</scope>
</reference>
<dbReference type="AlphaFoldDB" id="A0A3B1E7H1"/>
<dbReference type="Gene3D" id="1.10.1330.10">
    <property type="entry name" value="Dockerin domain"/>
    <property type="match status" value="1"/>
</dbReference>
<accession>A0A3B1E7H1</accession>
<evidence type="ECO:0000313" key="1">
    <source>
        <dbReference type="EMBL" id="VAX39637.1"/>
    </source>
</evidence>
<sequence>MNTNRMVVGGLGVLLAAGIASADFITPDSYGWSREDAASTYFEWDWFTSTSGPNVPDVGQFPDPLPGGWLEPDVVETTGNALITSTGRIYSPFGPINVEVTIPNYETGIGTTTVLLQVRTVGNELDYANVEIDGQFPVEMVELFRTSDDQGETVETLFVFEFAGNASVYVANLPTTEAHVGIDGIAVDTLTEGPCTADFNGDGAVNTQDFIAYLGAWSVSDDSADINGDGLVNTQDFIAFLGLWVAGC</sequence>
<dbReference type="InterPro" id="IPR053783">
    <property type="entry name" value="Dockerin_dom_GC-type"/>
</dbReference>